<evidence type="ECO:0000256" key="1">
    <source>
        <dbReference type="SAM" id="MobiDB-lite"/>
    </source>
</evidence>
<sequence>MKMSQITQMGSANHIDGAPITQAEPTITQTGG</sequence>
<name>A0AB34T822_9BIFI</name>
<feature type="region of interest" description="Disordered" evidence="1">
    <location>
        <begin position="1"/>
        <end position="32"/>
    </location>
</feature>
<dbReference type="EMBL" id="AWFK01000015">
    <property type="protein sequence ID" value="KOA48462.1"/>
    <property type="molecule type" value="Genomic_DNA"/>
</dbReference>
<accession>A0AB34T822</accession>
<comment type="caution">
    <text evidence="2">The sequence shown here is derived from an EMBL/GenBank/DDBJ whole genome shotgun (WGS) entry which is preliminary data.</text>
</comment>
<reference evidence="2 3" key="1">
    <citation type="journal article" date="2015" name="Int J Genomics">
        <title>Comparative Genomics Revealed Genetic Diversity and Species/Strain-Level Differences in Carbohydrate Metabolism of Three Probiotic Bifidobacterial Species.</title>
        <authorList>
            <person name="Odamaki T."/>
            <person name="Horigome A."/>
            <person name="Sugahara H."/>
            <person name="Hashikura N."/>
            <person name="Minami J."/>
            <person name="Xiao J.Z."/>
            <person name="Abe F."/>
        </authorList>
    </citation>
    <scope>NUCLEOTIDE SEQUENCE [LARGE SCALE GENOMIC DNA]</scope>
    <source>
        <strain evidence="2 3">MCC 0483</strain>
    </source>
</reference>
<protein>
    <submittedName>
        <fullName evidence="2">Uncharacterized protein</fullName>
    </submittedName>
</protein>
<evidence type="ECO:0000313" key="3">
    <source>
        <dbReference type="Proteomes" id="UP000037239"/>
    </source>
</evidence>
<dbReference type="Proteomes" id="UP000037239">
    <property type="component" value="Unassembled WGS sequence"/>
</dbReference>
<dbReference type="AlphaFoldDB" id="A0AB34T822"/>
<evidence type="ECO:0000313" key="2">
    <source>
        <dbReference type="EMBL" id="KOA48462.1"/>
    </source>
</evidence>
<gene>
    <name evidence="2" type="ORF">BAAM0483_08275</name>
</gene>
<feature type="compositionally biased region" description="Polar residues" evidence="1">
    <location>
        <begin position="23"/>
        <end position="32"/>
    </location>
</feature>
<proteinExistence type="predicted"/>
<feature type="compositionally biased region" description="Polar residues" evidence="1">
    <location>
        <begin position="1"/>
        <end position="11"/>
    </location>
</feature>
<organism evidence="2 3">
    <name type="scientific">Bifidobacterium animalis subsp. animalis MCC 0483</name>
    <dbReference type="NCBI Taxonomy" id="1365955"/>
    <lineage>
        <taxon>Bacteria</taxon>
        <taxon>Bacillati</taxon>
        <taxon>Actinomycetota</taxon>
        <taxon>Actinomycetes</taxon>
        <taxon>Bifidobacteriales</taxon>
        <taxon>Bifidobacteriaceae</taxon>
        <taxon>Bifidobacterium</taxon>
    </lineage>
</organism>